<dbReference type="HOGENOM" id="CLU_1258249_0_0_1"/>
<dbReference type="EMBL" id="CT868285">
    <property type="protein sequence ID" value="CAK77850.1"/>
    <property type="molecule type" value="Genomic_DNA"/>
</dbReference>
<reference evidence="1 2" key="1">
    <citation type="journal article" date="2006" name="Nature">
        <title>Global trends of whole-genome duplications revealed by the ciliate Paramecium tetraurelia.</title>
        <authorList>
            <consortium name="Genoscope"/>
            <person name="Aury J.-M."/>
            <person name="Jaillon O."/>
            <person name="Duret L."/>
            <person name="Noel B."/>
            <person name="Jubin C."/>
            <person name="Porcel B.M."/>
            <person name="Segurens B."/>
            <person name="Daubin V."/>
            <person name="Anthouard V."/>
            <person name="Aiach N."/>
            <person name="Arnaiz O."/>
            <person name="Billaut A."/>
            <person name="Beisson J."/>
            <person name="Blanc I."/>
            <person name="Bouhouche K."/>
            <person name="Camara F."/>
            <person name="Duharcourt S."/>
            <person name="Guigo R."/>
            <person name="Gogendeau D."/>
            <person name="Katinka M."/>
            <person name="Keller A.-M."/>
            <person name="Kissmehl R."/>
            <person name="Klotz C."/>
            <person name="Koll F."/>
            <person name="Le Moue A."/>
            <person name="Lepere C."/>
            <person name="Malinsky S."/>
            <person name="Nowacki M."/>
            <person name="Nowak J.K."/>
            <person name="Plattner H."/>
            <person name="Poulain J."/>
            <person name="Ruiz F."/>
            <person name="Serrano V."/>
            <person name="Zagulski M."/>
            <person name="Dessen P."/>
            <person name="Betermier M."/>
            <person name="Weissenbach J."/>
            <person name="Scarpelli C."/>
            <person name="Schachter V."/>
            <person name="Sperling L."/>
            <person name="Meyer E."/>
            <person name="Cohen J."/>
            <person name="Wincker P."/>
        </authorList>
    </citation>
    <scope>NUCLEOTIDE SEQUENCE [LARGE SCALE GENOMIC DNA]</scope>
    <source>
        <strain evidence="1 2">Stock d4-2</strain>
    </source>
</reference>
<proteinExistence type="predicted"/>
<evidence type="ECO:0000313" key="2">
    <source>
        <dbReference type="Proteomes" id="UP000000600"/>
    </source>
</evidence>
<sequence>MDQVNQAFKGLYFQGEPYENVRVKIDQCPYDEVASLMEIYVKNYLDTVQNNLYSYSYNDQDSAKFYIEQLNSHWLRIQNIASELGKYQQLSNGFRVNLKLIQIQEYHRIKFQDRIFSDNKINFALREICRIYKFNQLIESHFGSSVFQYFRPKITTHQDLMTNWLTYSQCEQGIDEIKDFERRLECAMTYLPDNEKQQPKLPPNWEKNMVNLMKKKKKKI</sequence>
<organism evidence="1 2">
    <name type="scientific">Paramecium tetraurelia</name>
    <dbReference type="NCBI Taxonomy" id="5888"/>
    <lineage>
        <taxon>Eukaryota</taxon>
        <taxon>Sar</taxon>
        <taxon>Alveolata</taxon>
        <taxon>Ciliophora</taxon>
        <taxon>Intramacronucleata</taxon>
        <taxon>Oligohymenophorea</taxon>
        <taxon>Peniculida</taxon>
        <taxon>Parameciidae</taxon>
        <taxon>Paramecium</taxon>
    </lineage>
</organism>
<accession>A0D483</accession>
<dbReference type="Proteomes" id="UP000000600">
    <property type="component" value="Unassembled WGS sequence"/>
</dbReference>
<dbReference type="OMA" id="ECAMTYL"/>
<dbReference type="GeneID" id="5031032"/>
<dbReference type="AlphaFoldDB" id="A0D483"/>
<gene>
    <name evidence="1" type="ORF">GSPATT00013316001</name>
</gene>
<keyword evidence="2" id="KW-1185">Reference proteome</keyword>
<dbReference type="OrthoDB" id="283987at2759"/>
<dbReference type="KEGG" id="ptm:GSPATT00013316001"/>
<name>A0D483_PARTE</name>
<dbReference type="RefSeq" id="XP_001445247.1">
    <property type="nucleotide sequence ID" value="XM_001445210.1"/>
</dbReference>
<dbReference type="InParanoid" id="A0D483"/>
<evidence type="ECO:0000313" key="1">
    <source>
        <dbReference type="EMBL" id="CAK77850.1"/>
    </source>
</evidence>
<protein>
    <submittedName>
        <fullName evidence="1">Uncharacterized protein</fullName>
    </submittedName>
</protein>